<dbReference type="EMBL" id="SSTE01012924">
    <property type="protein sequence ID" value="KAA0048293.1"/>
    <property type="molecule type" value="Genomic_DNA"/>
</dbReference>
<reference evidence="3 4" key="1">
    <citation type="submission" date="2019-08" db="EMBL/GenBank/DDBJ databases">
        <title>Draft genome sequences of two oriental melons (Cucumis melo L. var makuwa).</title>
        <authorList>
            <person name="Kwon S.-Y."/>
        </authorList>
    </citation>
    <scope>NUCLEOTIDE SEQUENCE [LARGE SCALE GENOMIC DNA]</scope>
    <source>
        <strain evidence="4">cv. Chang Bougi</strain>
        <strain evidence="3">cv. SW 3</strain>
        <tissue evidence="1">Leaf</tissue>
    </source>
</reference>
<dbReference type="Proteomes" id="UP000321393">
    <property type="component" value="Unassembled WGS sequence"/>
</dbReference>
<evidence type="ECO:0000313" key="3">
    <source>
        <dbReference type="Proteomes" id="UP000321393"/>
    </source>
</evidence>
<organism evidence="1 3">
    <name type="scientific">Cucumis melo var. makuwa</name>
    <name type="common">Oriental melon</name>
    <dbReference type="NCBI Taxonomy" id="1194695"/>
    <lineage>
        <taxon>Eukaryota</taxon>
        <taxon>Viridiplantae</taxon>
        <taxon>Streptophyta</taxon>
        <taxon>Embryophyta</taxon>
        <taxon>Tracheophyta</taxon>
        <taxon>Spermatophyta</taxon>
        <taxon>Magnoliopsida</taxon>
        <taxon>eudicotyledons</taxon>
        <taxon>Gunneridae</taxon>
        <taxon>Pentapetalae</taxon>
        <taxon>rosids</taxon>
        <taxon>fabids</taxon>
        <taxon>Cucurbitales</taxon>
        <taxon>Cucurbitaceae</taxon>
        <taxon>Benincaseae</taxon>
        <taxon>Cucumis</taxon>
    </lineage>
</organism>
<accession>A0A5A7TXE5</accession>
<proteinExistence type="predicted"/>
<dbReference type="STRING" id="1194695.A0A5A7TXE5"/>
<protein>
    <submittedName>
        <fullName evidence="1">DNA repair protein UVH3 isoform X2</fullName>
    </submittedName>
</protein>
<comment type="caution">
    <text evidence="1">The sequence shown here is derived from an EMBL/GenBank/DDBJ whole genome shotgun (WGS) entry which is preliminary data.</text>
</comment>
<sequence length="223" mass="25434">MLDARLRQMVGGRRCGAFGGCRRTTRTHSLLRWVVVEDEGLMMTFGGEVRRWGEVAAIVAATTTTIVPRAQPVPATTVVTPPFLQTLLCLPPPSGVFLFNHVHVQPSPPPSHVCVYLTSSDLVGLWPDLLQKRQLAVVRLCWKKFGWENSKADELLLPVLKEYNKHERFEKEEEIREEARFQWIASDSSEKDDAIDWWDNFSKRTNELDRGSHFGFDALVFNL</sequence>
<gene>
    <name evidence="2" type="ORF">E5676_scaffold688G00420</name>
    <name evidence="1" type="ORF">E6C27_scaffold264G00020</name>
</gene>
<dbReference type="AlphaFoldDB" id="A0A5A7TXE5"/>
<dbReference type="EMBL" id="SSTD01009469">
    <property type="protein sequence ID" value="TYK14175.1"/>
    <property type="molecule type" value="Genomic_DNA"/>
</dbReference>
<evidence type="ECO:0000313" key="1">
    <source>
        <dbReference type="EMBL" id="KAA0048293.1"/>
    </source>
</evidence>
<dbReference type="Proteomes" id="UP000321947">
    <property type="component" value="Unassembled WGS sequence"/>
</dbReference>
<name>A0A5A7TXE5_CUCMM</name>
<evidence type="ECO:0000313" key="4">
    <source>
        <dbReference type="Proteomes" id="UP000321947"/>
    </source>
</evidence>
<evidence type="ECO:0000313" key="2">
    <source>
        <dbReference type="EMBL" id="TYK14175.1"/>
    </source>
</evidence>